<feature type="compositionally biased region" description="Acidic residues" evidence="1">
    <location>
        <begin position="130"/>
        <end position="145"/>
    </location>
</feature>
<evidence type="ECO:0000313" key="3">
    <source>
        <dbReference type="Proteomes" id="UP000053144"/>
    </source>
</evidence>
<feature type="region of interest" description="Disordered" evidence="1">
    <location>
        <begin position="1"/>
        <end position="36"/>
    </location>
</feature>
<gene>
    <name evidence="2" type="ORF">LR48_Vigan06g084800</name>
</gene>
<dbReference type="EMBL" id="CM003376">
    <property type="protein sequence ID" value="KOM45542.1"/>
    <property type="molecule type" value="Genomic_DNA"/>
</dbReference>
<feature type="compositionally biased region" description="Basic and acidic residues" evidence="1">
    <location>
        <begin position="112"/>
        <end position="129"/>
    </location>
</feature>
<name>A0A0L9USJ3_PHAAN</name>
<dbReference type="Gramene" id="KOM45542">
    <property type="protein sequence ID" value="KOM45542"/>
    <property type="gene ID" value="LR48_Vigan06g084800"/>
</dbReference>
<protein>
    <submittedName>
        <fullName evidence="2">Uncharacterized protein</fullName>
    </submittedName>
</protein>
<feature type="region of interest" description="Disordered" evidence="1">
    <location>
        <begin position="112"/>
        <end position="145"/>
    </location>
</feature>
<dbReference type="AlphaFoldDB" id="A0A0L9USJ3"/>
<sequence>MDDALQQFMQMSDSHHKSTQAAEQFDREPQQQWQQQPFISERRATLDDRLQQFIQMSKSHRNNTQAACRRMEAHCRFIIQKQNDLGSDMKANPREECTTVVTERGKVLDERKIERKEEESLSEKEKDVEKEEEESEIKEIEEESE</sequence>
<reference evidence="3" key="1">
    <citation type="journal article" date="2015" name="Proc. Natl. Acad. Sci. U.S.A.">
        <title>Genome sequencing of adzuki bean (Vigna angularis) provides insight into high starch and low fat accumulation and domestication.</title>
        <authorList>
            <person name="Yang K."/>
            <person name="Tian Z."/>
            <person name="Chen C."/>
            <person name="Luo L."/>
            <person name="Zhao B."/>
            <person name="Wang Z."/>
            <person name="Yu L."/>
            <person name="Li Y."/>
            <person name="Sun Y."/>
            <person name="Li W."/>
            <person name="Chen Y."/>
            <person name="Li Y."/>
            <person name="Zhang Y."/>
            <person name="Ai D."/>
            <person name="Zhao J."/>
            <person name="Shang C."/>
            <person name="Ma Y."/>
            <person name="Wu B."/>
            <person name="Wang M."/>
            <person name="Gao L."/>
            <person name="Sun D."/>
            <person name="Zhang P."/>
            <person name="Guo F."/>
            <person name="Wang W."/>
            <person name="Li Y."/>
            <person name="Wang J."/>
            <person name="Varshney R.K."/>
            <person name="Wang J."/>
            <person name="Ling H.Q."/>
            <person name="Wan P."/>
        </authorList>
    </citation>
    <scope>NUCLEOTIDE SEQUENCE</scope>
    <source>
        <strain evidence="3">cv. Jingnong 6</strain>
    </source>
</reference>
<proteinExistence type="predicted"/>
<accession>A0A0L9USJ3</accession>
<dbReference type="Proteomes" id="UP000053144">
    <property type="component" value="Chromosome 6"/>
</dbReference>
<evidence type="ECO:0000313" key="2">
    <source>
        <dbReference type="EMBL" id="KOM45542.1"/>
    </source>
</evidence>
<organism evidence="2 3">
    <name type="scientific">Phaseolus angularis</name>
    <name type="common">Azuki bean</name>
    <name type="synonym">Vigna angularis</name>
    <dbReference type="NCBI Taxonomy" id="3914"/>
    <lineage>
        <taxon>Eukaryota</taxon>
        <taxon>Viridiplantae</taxon>
        <taxon>Streptophyta</taxon>
        <taxon>Embryophyta</taxon>
        <taxon>Tracheophyta</taxon>
        <taxon>Spermatophyta</taxon>
        <taxon>Magnoliopsida</taxon>
        <taxon>eudicotyledons</taxon>
        <taxon>Gunneridae</taxon>
        <taxon>Pentapetalae</taxon>
        <taxon>rosids</taxon>
        <taxon>fabids</taxon>
        <taxon>Fabales</taxon>
        <taxon>Fabaceae</taxon>
        <taxon>Papilionoideae</taxon>
        <taxon>50 kb inversion clade</taxon>
        <taxon>NPAAA clade</taxon>
        <taxon>indigoferoid/millettioid clade</taxon>
        <taxon>Phaseoleae</taxon>
        <taxon>Vigna</taxon>
    </lineage>
</organism>
<evidence type="ECO:0000256" key="1">
    <source>
        <dbReference type="SAM" id="MobiDB-lite"/>
    </source>
</evidence>